<feature type="transmembrane region" description="Helical" evidence="1">
    <location>
        <begin position="114"/>
        <end position="131"/>
    </location>
</feature>
<accession>A0A7C9ML05</accession>
<name>A0A7C9ML05_9RHOB</name>
<sequence length="157" mass="17542">MDEPRIKHLEFIQGVVNRLSTNSFLLKGWTVLIVTALLSFAVNQGSLGLGLFSIVPLAVFWGLDGYFLWEERKYRAHYERVRKNTDIPVNFDMNASDLSIDVGGWISATFSKTLVAFHGIILLSIIAAASYELGLFQWLRESSSASTIQMTPGEQAK</sequence>
<reference evidence="2 3" key="2">
    <citation type="submission" date="2020-03" db="EMBL/GenBank/DDBJ databases">
        <title>Kangsaoukella pontilimi gen. nov., sp. nov., a new member of the family Rhodobacteraceae isolated from a tidal mudflat.</title>
        <authorList>
            <person name="Kim I.S."/>
        </authorList>
    </citation>
    <scope>NUCLEOTIDE SEQUENCE [LARGE SCALE GENOMIC DNA]</scope>
    <source>
        <strain evidence="2 3">GH1-50</strain>
    </source>
</reference>
<keyword evidence="1" id="KW-0812">Transmembrane</keyword>
<feature type="transmembrane region" description="Helical" evidence="1">
    <location>
        <begin position="48"/>
        <end position="69"/>
    </location>
</feature>
<protein>
    <submittedName>
        <fullName evidence="2">Uncharacterized protein</fullName>
    </submittedName>
</protein>
<gene>
    <name evidence="2" type="ORF">GQ651_13435</name>
</gene>
<evidence type="ECO:0000313" key="3">
    <source>
        <dbReference type="Proteomes" id="UP000480350"/>
    </source>
</evidence>
<evidence type="ECO:0000313" key="2">
    <source>
        <dbReference type="EMBL" id="MXQ08855.1"/>
    </source>
</evidence>
<organism evidence="2 3">
    <name type="scientific">Kangsaoukella pontilimi</name>
    <dbReference type="NCBI Taxonomy" id="2691042"/>
    <lineage>
        <taxon>Bacteria</taxon>
        <taxon>Pseudomonadati</taxon>
        <taxon>Pseudomonadota</taxon>
        <taxon>Alphaproteobacteria</taxon>
        <taxon>Rhodobacterales</taxon>
        <taxon>Paracoccaceae</taxon>
        <taxon>Kangsaoukella</taxon>
    </lineage>
</organism>
<dbReference type="EMBL" id="WUPT01000002">
    <property type="protein sequence ID" value="MXQ08855.1"/>
    <property type="molecule type" value="Genomic_DNA"/>
</dbReference>
<feature type="transmembrane region" description="Helical" evidence="1">
    <location>
        <begin position="24"/>
        <end position="42"/>
    </location>
</feature>
<dbReference type="AlphaFoldDB" id="A0A7C9ML05"/>
<evidence type="ECO:0000256" key="1">
    <source>
        <dbReference type="SAM" id="Phobius"/>
    </source>
</evidence>
<proteinExistence type="predicted"/>
<dbReference type="Proteomes" id="UP000480350">
    <property type="component" value="Unassembled WGS sequence"/>
</dbReference>
<reference evidence="2 3" key="1">
    <citation type="submission" date="2019-12" db="EMBL/GenBank/DDBJ databases">
        <authorList>
            <person name="Lee S.D."/>
        </authorList>
    </citation>
    <scope>NUCLEOTIDE SEQUENCE [LARGE SCALE GENOMIC DNA]</scope>
    <source>
        <strain evidence="2 3">GH1-50</strain>
    </source>
</reference>
<comment type="caution">
    <text evidence="2">The sequence shown here is derived from an EMBL/GenBank/DDBJ whole genome shotgun (WGS) entry which is preliminary data.</text>
</comment>
<keyword evidence="3" id="KW-1185">Reference proteome</keyword>
<keyword evidence="1" id="KW-1133">Transmembrane helix</keyword>
<dbReference type="RefSeq" id="WP_160764749.1">
    <property type="nucleotide sequence ID" value="NZ_WUPT01000002.1"/>
</dbReference>
<keyword evidence="1" id="KW-0472">Membrane</keyword>